<dbReference type="SUPFAM" id="SSF56601">
    <property type="entry name" value="beta-lactamase/transpeptidase-like"/>
    <property type="match status" value="1"/>
</dbReference>
<dbReference type="InterPro" id="IPR001466">
    <property type="entry name" value="Beta-lactam-related"/>
</dbReference>
<feature type="domain" description="Beta-lactamase-related" evidence="1">
    <location>
        <begin position="216"/>
        <end position="290"/>
    </location>
</feature>
<dbReference type="GO" id="GO:0016787">
    <property type="term" value="F:hydrolase activity"/>
    <property type="evidence" value="ECO:0007669"/>
    <property type="project" value="UniProtKB-KW"/>
</dbReference>
<evidence type="ECO:0000259" key="1">
    <source>
        <dbReference type="Pfam" id="PF00144"/>
    </source>
</evidence>
<name>A0ABV6W0T0_9ACTN</name>
<gene>
    <name evidence="2" type="ORF">ACEZDE_23665</name>
</gene>
<reference evidence="2 3" key="1">
    <citation type="submission" date="2024-09" db="EMBL/GenBank/DDBJ databases">
        <authorList>
            <person name="Lee S.D."/>
        </authorList>
    </citation>
    <scope>NUCLEOTIDE SEQUENCE [LARGE SCALE GENOMIC DNA]</scope>
    <source>
        <strain evidence="2 3">N8-3</strain>
    </source>
</reference>
<dbReference type="InterPro" id="IPR012338">
    <property type="entry name" value="Beta-lactam/transpept-like"/>
</dbReference>
<evidence type="ECO:0000313" key="3">
    <source>
        <dbReference type="Proteomes" id="UP001592531"/>
    </source>
</evidence>
<proteinExistence type="predicted"/>
<dbReference type="RefSeq" id="WP_380539199.1">
    <property type="nucleotide sequence ID" value="NZ_JBHFAB010000019.1"/>
</dbReference>
<dbReference type="Proteomes" id="UP001592531">
    <property type="component" value="Unassembled WGS sequence"/>
</dbReference>
<organism evidence="2 3">
    <name type="scientific">Streptacidiphilus cavernicola</name>
    <dbReference type="NCBI Taxonomy" id="3342716"/>
    <lineage>
        <taxon>Bacteria</taxon>
        <taxon>Bacillati</taxon>
        <taxon>Actinomycetota</taxon>
        <taxon>Actinomycetes</taxon>
        <taxon>Kitasatosporales</taxon>
        <taxon>Streptomycetaceae</taxon>
        <taxon>Streptacidiphilus</taxon>
    </lineage>
</organism>
<dbReference type="InterPro" id="IPR050491">
    <property type="entry name" value="AmpC-like"/>
</dbReference>
<dbReference type="EMBL" id="JBHFAB010000019">
    <property type="protein sequence ID" value="MFC1419607.1"/>
    <property type="molecule type" value="Genomic_DNA"/>
</dbReference>
<comment type="caution">
    <text evidence="2">The sequence shown here is derived from an EMBL/GenBank/DDBJ whole genome shotgun (WGS) entry which is preliminary data.</text>
</comment>
<sequence length="464" mass="48840">MSDQHRSLPDRPNLRYLKLEAKRRLTAGEFPSLHDAQLAVAREHGEPSWAALKRRVESSHAAPSGRAGEQLRWIASRFAGADEPGWAPPTDDELREHFHERFLGALPSDRLLPTLTALAPRLRKAPALVEDTPTHALVQLDGGQFQAVVEAVAPYRLIGLRAYGTGRGHDPRLAAPTTALGNGAVPAAAVDVAERAFSELGLVGLALAGSDGSAGSGAWALARGWAALDPDVELTVHHRFPVGPVSTLVTAVAVLCLVVDGRVVLDAPLNRQLRRPGPADPSATVRELLSGIGDAGAVLGRLIADASGVRYPEAVTRLVLEPLGMSSTSFARSSVETVTGYGPGVDGRLVPVQGQGQDQPTAAVGGLWTTAFDLVRFGVGWRTLLPEELAREALTPHTTLPGGSALGLGWRLDPTGEIAGLAGSLPGASASLVLRLRDRRVHVALSNRDVPVEPVNGRVLRALG</sequence>
<accession>A0ABV6W0T0</accession>
<protein>
    <submittedName>
        <fullName evidence="2">Serine hydrolase</fullName>
    </submittedName>
</protein>
<dbReference type="Pfam" id="PF00144">
    <property type="entry name" value="Beta-lactamase"/>
    <property type="match status" value="2"/>
</dbReference>
<dbReference type="Gene3D" id="3.40.710.10">
    <property type="entry name" value="DD-peptidase/beta-lactamase superfamily"/>
    <property type="match status" value="2"/>
</dbReference>
<feature type="domain" description="Beta-lactamase-related" evidence="1">
    <location>
        <begin position="296"/>
        <end position="455"/>
    </location>
</feature>
<dbReference type="PANTHER" id="PTHR46825:SF9">
    <property type="entry name" value="BETA-LACTAMASE-RELATED DOMAIN-CONTAINING PROTEIN"/>
    <property type="match status" value="1"/>
</dbReference>
<keyword evidence="3" id="KW-1185">Reference proteome</keyword>
<keyword evidence="2" id="KW-0378">Hydrolase</keyword>
<dbReference type="PANTHER" id="PTHR46825">
    <property type="entry name" value="D-ALANYL-D-ALANINE-CARBOXYPEPTIDASE/ENDOPEPTIDASE AMPH"/>
    <property type="match status" value="1"/>
</dbReference>
<evidence type="ECO:0000313" key="2">
    <source>
        <dbReference type="EMBL" id="MFC1419607.1"/>
    </source>
</evidence>